<gene>
    <name evidence="1" type="ORF">LEP1GSC125_1601</name>
</gene>
<proteinExistence type="predicted"/>
<comment type="caution">
    <text evidence="1">The sequence shown here is derived from an EMBL/GenBank/DDBJ whole genome shotgun (WGS) entry which is preliminary data.</text>
</comment>
<accession>A0AA87MTW0</accession>
<reference evidence="1 2" key="1">
    <citation type="journal article" date="2014" name="Int. J. Syst. Evol. Microbiol.">
        <title>Leptospira mayottensis sp. nov., a pathogenic species of the genus Leptospira isolated from humans.</title>
        <authorList>
            <person name="Bourhy P."/>
            <person name="Collet L."/>
            <person name="Brisse S."/>
            <person name="Picardeau M."/>
        </authorList>
    </citation>
    <scope>NUCLEOTIDE SEQUENCE [LARGE SCALE GENOMIC DNA]</scope>
    <source>
        <strain evidence="1 2">200901122</strain>
    </source>
</reference>
<name>A0AA87MTW0_9LEPT</name>
<dbReference type="Proteomes" id="UP000001343">
    <property type="component" value="Unassembled WGS sequence"/>
</dbReference>
<organism evidence="1 2">
    <name type="scientific">Leptospira mayottensis 200901122</name>
    <dbReference type="NCBI Taxonomy" id="1193010"/>
    <lineage>
        <taxon>Bacteria</taxon>
        <taxon>Pseudomonadati</taxon>
        <taxon>Spirochaetota</taxon>
        <taxon>Spirochaetia</taxon>
        <taxon>Leptospirales</taxon>
        <taxon>Leptospiraceae</taxon>
        <taxon>Leptospira</taxon>
    </lineage>
</organism>
<evidence type="ECO:0000313" key="2">
    <source>
        <dbReference type="Proteomes" id="UP000001343"/>
    </source>
</evidence>
<sequence length="41" mass="4637">MSELYYILLIGLKTGGFPRVLLHCTGGAKQCNLLFFENDFL</sequence>
<evidence type="ECO:0000313" key="1">
    <source>
        <dbReference type="EMBL" id="EKS01682.1"/>
    </source>
</evidence>
<dbReference type="AlphaFoldDB" id="A0AA87MTW0"/>
<protein>
    <submittedName>
        <fullName evidence="1">Uncharacterized protein</fullName>
    </submittedName>
</protein>
<dbReference type="EMBL" id="AKWM02000012">
    <property type="protein sequence ID" value="EKS01682.1"/>
    <property type="molecule type" value="Genomic_DNA"/>
</dbReference>